<keyword evidence="2" id="KW-1185">Reference proteome</keyword>
<dbReference type="RefSeq" id="WP_116854026.1">
    <property type="nucleotide sequence ID" value="NZ_QTJV01000004.1"/>
</dbReference>
<organism evidence="1 2">
    <name type="scientific">Chitinophaga silvisoli</name>
    <dbReference type="NCBI Taxonomy" id="2291814"/>
    <lineage>
        <taxon>Bacteria</taxon>
        <taxon>Pseudomonadati</taxon>
        <taxon>Bacteroidota</taxon>
        <taxon>Chitinophagia</taxon>
        <taxon>Chitinophagales</taxon>
        <taxon>Chitinophagaceae</taxon>
        <taxon>Chitinophaga</taxon>
    </lineage>
</organism>
<sequence>MKEKHLNKLLLFRNRCLPDEYLIAVLDWAEATMRDDKYCSLNKIERSRIAGIWRLLFKSINVIYRITYQFDKSTEIETHLYFKGDVLFLRHYIDIASPKVHKQTVTDIFSYYHTSSAGEGHSEAARAKIMNTFLAFISICKPLYKVGEAILFHHENKLKYRDENDEDED</sequence>
<accession>A0A3E1P2K9</accession>
<name>A0A3E1P2K9_9BACT</name>
<gene>
    <name evidence="1" type="ORF">DXN04_14290</name>
</gene>
<evidence type="ECO:0000313" key="1">
    <source>
        <dbReference type="EMBL" id="RFM34443.1"/>
    </source>
</evidence>
<comment type="caution">
    <text evidence="1">The sequence shown here is derived from an EMBL/GenBank/DDBJ whole genome shotgun (WGS) entry which is preliminary data.</text>
</comment>
<protein>
    <submittedName>
        <fullName evidence="1">Uncharacterized protein</fullName>
    </submittedName>
</protein>
<dbReference type="Proteomes" id="UP000261174">
    <property type="component" value="Unassembled WGS sequence"/>
</dbReference>
<proteinExistence type="predicted"/>
<reference evidence="1 2" key="1">
    <citation type="submission" date="2018-08" db="EMBL/GenBank/DDBJ databases">
        <title>Chitinophaga sp. K20C18050901, a novel bacterium isolated from forest soil.</title>
        <authorList>
            <person name="Wang C."/>
        </authorList>
    </citation>
    <scope>NUCLEOTIDE SEQUENCE [LARGE SCALE GENOMIC DNA]</scope>
    <source>
        <strain evidence="1 2">K20C18050901</strain>
    </source>
</reference>
<dbReference type="AlphaFoldDB" id="A0A3E1P2K9"/>
<dbReference type="EMBL" id="QTJV01000004">
    <property type="protein sequence ID" value="RFM34443.1"/>
    <property type="molecule type" value="Genomic_DNA"/>
</dbReference>
<evidence type="ECO:0000313" key="2">
    <source>
        <dbReference type="Proteomes" id="UP000261174"/>
    </source>
</evidence>